<dbReference type="EMBL" id="CABN01000145">
    <property type="protein sequence ID" value="CBI00495.1"/>
    <property type="molecule type" value="Genomic_DNA"/>
</dbReference>
<reference evidence="1" key="1">
    <citation type="submission" date="2009-10" db="EMBL/GenBank/DDBJ databases">
        <title>Diversity of trophic interactions inside an arsenic-rich microbial ecosystem.</title>
        <authorList>
            <person name="Bertin P.N."/>
            <person name="Heinrich-Salmeron A."/>
            <person name="Pelletier E."/>
            <person name="Goulhen-Chollet F."/>
            <person name="Arsene-Ploetze F."/>
            <person name="Gallien S."/>
            <person name="Calteau A."/>
            <person name="Vallenet D."/>
            <person name="Casiot C."/>
            <person name="Chane-Woon-Ming B."/>
            <person name="Giloteaux L."/>
            <person name="Barakat M."/>
            <person name="Bonnefoy V."/>
            <person name="Bruneel O."/>
            <person name="Chandler M."/>
            <person name="Cleiss J."/>
            <person name="Duran R."/>
            <person name="Elbaz-Poulichet F."/>
            <person name="Fonknechten N."/>
            <person name="Lauga B."/>
            <person name="Mornico D."/>
            <person name="Ortet P."/>
            <person name="Schaeffer C."/>
            <person name="Siguier P."/>
            <person name="Alexander Thil Smith A."/>
            <person name="Van Dorsselaer A."/>
            <person name="Weissenbach J."/>
            <person name="Medigue C."/>
            <person name="Le Paslier D."/>
        </authorList>
    </citation>
    <scope>NUCLEOTIDE SEQUENCE</scope>
</reference>
<accession>E6PZY6</accession>
<protein>
    <submittedName>
        <fullName evidence="1">Uncharacterized protein</fullName>
    </submittedName>
</protein>
<organism evidence="1">
    <name type="scientific">mine drainage metagenome</name>
    <dbReference type="NCBI Taxonomy" id="410659"/>
    <lineage>
        <taxon>unclassified sequences</taxon>
        <taxon>metagenomes</taxon>
        <taxon>ecological metagenomes</taxon>
    </lineage>
</organism>
<gene>
    <name evidence="1" type="ORF">CARN3_0034</name>
</gene>
<name>E6PZY6_9ZZZZ</name>
<evidence type="ECO:0000313" key="1">
    <source>
        <dbReference type="EMBL" id="CBI00495.1"/>
    </source>
</evidence>
<dbReference type="AlphaFoldDB" id="E6PZY6"/>
<proteinExistence type="predicted"/>
<comment type="caution">
    <text evidence="1">The sequence shown here is derived from an EMBL/GenBank/DDBJ whole genome shotgun (WGS) entry which is preliminary data.</text>
</comment>
<sequence length="220" mass="23896">MRANAISSFSPRYATVRLDPNPHPPNIKSYLNRLQEIPRNCFDQIPKLHQNFYSRSCEILPMPCAYVEIENCLSSTMHPPGFFNDIKGEAFHVEWVRLLPLVGAYPAGLGGVAGGLEQTAVDRVAGNAAKVIDEDVVVTDAIAGRGIAVNSFDDLDDPERLDFEAGFFAGFAAYGVGERFTQLDQAAGDGPPAFGWFGSSLDEQKIVVGVEDDGSDADQR</sequence>